<dbReference type="InterPro" id="IPR010998">
    <property type="entry name" value="Integrase_recombinase_N"/>
</dbReference>
<dbReference type="SUPFAM" id="SSF56349">
    <property type="entry name" value="DNA breaking-rejoining enzymes"/>
    <property type="match status" value="1"/>
</dbReference>
<evidence type="ECO:0000259" key="6">
    <source>
        <dbReference type="PROSITE" id="PS51900"/>
    </source>
</evidence>
<keyword evidence="3" id="KW-0238">DNA-binding</keyword>
<dbReference type="GO" id="GO:0015074">
    <property type="term" value="P:DNA integration"/>
    <property type="evidence" value="ECO:0007669"/>
    <property type="project" value="UniProtKB-KW"/>
</dbReference>
<evidence type="ECO:0000256" key="4">
    <source>
        <dbReference type="ARBA" id="ARBA00023172"/>
    </source>
</evidence>
<dbReference type="InterPro" id="IPR002104">
    <property type="entry name" value="Integrase_catalytic"/>
</dbReference>
<reference evidence="7" key="1">
    <citation type="submission" date="2023-06" db="EMBL/GenBank/DDBJ databases">
        <authorList>
            <person name="Delattre M."/>
        </authorList>
    </citation>
    <scope>NUCLEOTIDE SEQUENCE</scope>
    <source>
        <strain evidence="7">AF72</strain>
    </source>
</reference>
<dbReference type="PANTHER" id="PTHR30629:SF2">
    <property type="entry name" value="PROPHAGE INTEGRASE INTS-RELATED"/>
    <property type="match status" value="1"/>
</dbReference>
<name>A0AA36C4I4_9BILA</name>
<organism evidence="7 8">
    <name type="scientific">Mesorhabditis spiculigera</name>
    <dbReference type="NCBI Taxonomy" id="96644"/>
    <lineage>
        <taxon>Eukaryota</taxon>
        <taxon>Metazoa</taxon>
        <taxon>Ecdysozoa</taxon>
        <taxon>Nematoda</taxon>
        <taxon>Chromadorea</taxon>
        <taxon>Rhabditida</taxon>
        <taxon>Rhabditina</taxon>
        <taxon>Rhabditomorpha</taxon>
        <taxon>Rhabditoidea</taxon>
        <taxon>Rhabditidae</taxon>
        <taxon>Mesorhabditinae</taxon>
        <taxon>Mesorhabditis</taxon>
    </lineage>
</organism>
<evidence type="ECO:0000259" key="5">
    <source>
        <dbReference type="PROSITE" id="PS51898"/>
    </source>
</evidence>
<dbReference type="GO" id="GO:0003677">
    <property type="term" value="F:DNA binding"/>
    <property type="evidence" value="ECO:0007669"/>
    <property type="project" value="UniProtKB-KW"/>
</dbReference>
<feature type="non-terminal residue" evidence="7">
    <location>
        <position position="418"/>
    </location>
</feature>
<evidence type="ECO:0008006" key="9">
    <source>
        <dbReference type="Google" id="ProtNLM"/>
    </source>
</evidence>
<dbReference type="GO" id="GO:0006310">
    <property type="term" value="P:DNA recombination"/>
    <property type="evidence" value="ECO:0007669"/>
    <property type="project" value="UniProtKB-KW"/>
</dbReference>
<dbReference type="Proteomes" id="UP001177023">
    <property type="component" value="Unassembled WGS sequence"/>
</dbReference>
<dbReference type="PROSITE" id="PS51900">
    <property type="entry name" value="CB"/>
    <property type="match status" value="1"/>
</dbReference>
<dbReference type="Gene3D" id="1.10.150.130">
    <property type="match status" value="1"/>
</dbReference>
<comment type="similarity">
    <text evidence="1">Belongs to the 'phage' integrase family.</text>
</comment>
<keyword evidence="2" id="KW-0229">DNA integration</keyword>
<dbReference type="CDD" id="cd01189">
    <property type="entry name" value="INT_ICEBs1_C_like"/>
    <property type="match status" value="1"/>
</dbReference>
<dbReference type="InterPro" id="IPR053876">
    <property type="entry name" value="Phage_int_M"/>
</dbReference>
<dbReference type="EMBL" id="CATQJA010000067">
    <property type="protein sequence ID" value="CAJ0557629.1"/>
    <property type="molecule type" value="Genomic_DNA"/>
</dbReference>
<evidence type="ECO:0000256" key="3">
    <source>
        <dbReference type="ARBA" id="ARBA00023125"/>
    </source>
</evidence>
<feature type="domain" description="Core-binding (CB)" evidence="6">
    <location>
        <begin position="76"/>
        <end position="160"/>
    </location>
</feature>
<evidence type="ECO:0000313" key="8">
    <source>
        <dbReference type="Proteomes" id="UP001177023"/>
    </source>
</evidence>
<dbReference type="Gene3D" id="1.10.443.10">
    <property type="entry name" value="Intergrase catalytic core"/>
    <property type="match status" value="1"/>
</dbReference>
<gene>
    <name evidence="7" type="ORF">MSPICULIGERA_LOCUS387</name>
</gene>
<dbReference type="Pfam" id="PF22022">
    <property type="entry name" value="Phage_int_M"/>
    <property type="match status" value="1"/>
</dbReference>
<evidence type="ECO:0000256" key="1">
    <source>
        <dbReference type="ARBA" id="ARBA00008857"/>
    </source>
</evidence>
<evidence type="ECO:0000313" key="7">
    <source>
        <dbReference type="EMBL" id="CAJ0557629.1"/>
    </source>
</evidence>
<keyword evidence="8" id="KW-1185">Reference proteome</keyword>
<proteinExistence type="inferred from homology"/>
<protein>
    <recommendedName>
        <fullName evidence="9">Integrase</fullName>
    </recommendedName>
</protein>
<feature type="domain" description="Tyr recombinase" evidence="5">
    <location>
        <begin position="216"/>
        <end position="402"/>
    </location>
</feature>
<accession>A0AA36C4I4</accession>
<dbReference type="InterPro" id="IPR011010">
    <property type="entry name" value="DNA_brk_join_enz"/>
</dbReference>
<sequence>MPRPRLRLGEHGNIEARQLPTGQWVASCWIRDPDGKRRRVRKYTPKGERSSKTAAKTLLSDYLAVRQIYGESDHINGKSTVSDLWDEYRAQLVEKDRASNTLRDYDRQIVSILERFGQVPIPEVTTQAVDLFIRDVAANRGVPTAKKVRTIISGMFKIAVQFQAAEVNPIREISDISGKRKKRAKSLDAQSLAALLHDLRTSTLPCPVILAPYQIARGQKTTDKDVPTVADYCRKNGMVDIITMFAATGCRIGELLAIRWQDINLDTKTVAVTGQIVRIRGKGLVRQDLTKSEAGDDRDLPLPEFAMTMLRGRSQDSVYVFESLAGTILDPETVGRRWRQIRAALDLEWVTSHTFRKSVATILDEEGLTARQAADQLGHAQVSMTQDVYFGRGKVHTAAADALDAAVSGKKSGRESGT</sequence>
<dbReference type="AlphaFoldDB" id="A0AA36C4I4"/>
<keyword evidence="4" id="KW-0233">DNA recombination</keyword>
<dbReference type="PROSITE" id="PS51898">
    <property type="entry name" value="TYR_RECOMBINASE"/>
    <property type="match status" value="1"/>
</dbReference>
<evidence type="ECO:0000256" key="2">
    <source>
        <dbReference type="ARBA" id="ARBA00022908"/>
    </source>
</evidence>
<comment type="caution">
    <text evidence="7">The sequence shown here is derived from an EMBL/GenBank/DDBJ whole genome shotgun (WGS) entry which is preliminary data.</text>
</comment>
<dbReference type="Pfam" id="PF00589">
    <property type="entry name" value="Phage_integrase"/>
    <property type="match status" value="1"/>
</dbReference>
<dbReference type="PANTHER" id="PTHR30629">
    <property type="entry name" value="PROPHAGE INTEGRASE"/>
    <property type="match status" value="1"/>
</dbReference>
<dbReference type="InterPro" id="IPR050808">
    <property type="entry name" value="Phage_Integrase"/>
</dbReference>
<dbReference type="PROSITE" id="PS51257">
    <property type="entry name" value="PROKAR_LIPOPROTEIN"/>
    <property type="match status" value="1"/>
</dbReference>
<dbReference type="InterPro" id="IPR044068">
    <property type="entry name" value="CB"/>
</dbReference>
<dbReference type="InterPro" id="IPR013762">
    <property type="entry name" value="Integrase-like_cat_sf"/>
</dbReference>